<dbReference type="GO" id="GO:0000976">
    <property type="term" value="F:transcription cis-regulatory region binding"/>
    <property type="evidence" value="ECO:0007669"/>
    <property type="project" value="TreeGrafter"/>
</dbReference>
<reference evidence="4 5" key="1">
    <citation type="journal article" date="2015" name="Environ. Microbiol.">
        <title>Methane oxidation coupled to nitrate reduction under hypoxia by the Gammaproteobacterium Methylomonas denitrificans, sp. nov. type strain FJG1.</title>
        <authorList>
            <person name="Kits K.D."/>
            <person name="Klotz M.G."/>
            <person name="Stein L.Y."/>
        </authorList>
    </citation>
    <scope>NUCLEOTIDE SEQUENCE [LARGE SCALE GENOMIC DNA]</scope>
    <source>
        <strain evidence="4 5">FJG1</strain>
    </source>
</reference>
<dbReference type="SUPFAM" id="SSF48498">
    <property type="entry name" value="Tetracyclin repressor-like, C-terminal domain"/>
    <property type="match status" value="1"/>
</dbReference>
<evidence type="ECO:0000259" key="3">
    <source>
        <dbReference type="PROSITE" id="PS50977"/>
    </source>
</evidence>
<accession>A0A140E698</accession>
<dbReference type="PROSITE" id="PS50977">
    <property type="entry name" value="HTH_TETR_2"/>
    <property type="match status" value="1"/>
</dbReference>
<keyword evidence="1 2" id="KW-0238">DNA-binding</keyword>
<dbReference type="STRING" id="1538553.JT25_020950"/>
<dbReference type="InterPro" id="IPR050109">
    <property type="entry name" value="HTH-type_TetR-like_transc_reg"/>
</dbReference>
<dbReference type="AlphaFoldDB" id="A0A140E698"/>
<sequence>MVKCGRPCKGDEQQSRDRLLDAALQLFLEHGYGNLSMETIARDARVSLRTIYSQFGGKAGLFGALMRRCSDQFIASLADDCALEEALLIFGRQFLFRITRPDVMRMRAILIGESPRFPDLATQFYEQGPQRTLDKLAQFFSRHQQAGAMVKLDPHFLADQFVSALRSERLQRLQLGLEPAPDEAEIEQWVRQAVSLFLQGCALAEP</sequence>
<dbReference type="SUPFAM" id="SSF46689">
    <property type="entry name" value="Homeodomain-like"/>
    <property type="match status" value="1"/>
</dbReference>
<proteinExistence type="predicted"/>
<protein>
    <submittedName>
        <fullName evidence="4">TetR family transcriptional regulator</fullName>
    </submittedName>
</protein>
<dbReference type="KEGG" id="mdn:JT25_020950"/>
<gene>
    <name evidence="4" type="ORF">JT25_020950</name>
</gene>
<dbReference type="EMBL" id="CP014476">
    <property type="protein sequence ID" value="AMK78922.1"/>
    <property type="molecule type" value="Genomic_DNA"/>
</dbReference>
<dbReference type="InterPro" id="IPR009057">
    <property type="entry name" value="Homeodomain-like_sf"/>
</dbReference>
<dbReference type="PANTHER" id="PTHR30055">
    <property type="entry name" value="HTH-TYPE TRANSCRIPTIONAL REGULATOR RUTR"/>
    <property type="match status" value="1"/>
</dbReference>
<keyword evidence="5" id="KW-1185">Reference proteome</keyword>
<dbReference type="Gene3D" id="1.10.357.10">
    <property type="entry name" value="Tetracycline Repressor, domain 2"/>
    <property type="match status" value="1"/>
</dbReference>
<dbReference type="Pfam" id="PF14246">
    <property type="entry name" value="TetR_C_7"/>
    <property type="match status" value="1"/>
</dbReference>
<dbReference type="OrthoDB" id="8535430at2"/>
<dbReference type="PRINTS" id="PR00455">
    <property type="entry name" value="HTHTETR"/>
</dbReference>
<evidence type="ECO:0000313" key="4">
    <source>
        <dbReference type="EMBL" id="AMK78922.1"/>
    </source>
</evidence>
<dbReference type="InterPro" id="IPR036271">
    <property type="entry name" value="Tet_transcr_reg_TetR-rel_C_sf"/>
</dbReference>
<dbReference type="PANTHER" id="PTHR30055:SF146">
    <property type="entry name" value="HTH-TYPE TRANSCRIPTIONAL DUAL REGULATOR CECR"/>
    <property type="match status" value="1"/>
</dbReference>
<dbReference type="Pfam" id="PF00440">
    <property type="entry name" value="TetR_N"/>
    <property type="match status" value="1"/>
</dbReference>
<evidence type="ECO:0000256" key="2">
    <source>
        <dbReference type="PROSITE-ProRule" id="PRU00335"/>
    </source>
</evidence>
<dbReference type="Proteomes" id="UP000030512">
    <property type="component" value="Chromosome"/>
</dbReference>
<feature type="DNA-binding region" description="H-T-H motif" evidence="2">
    <location>
        <begin position="36"/>
        <end position="55"/>
    </location>
</feature>
<name>A0A140E698_9GAMM</name>
<dbReference type="GO" id="GO:0003700">
    <property type="term" value="F:DNA-binding transcription factor activity"/>
    <property type="evidence" value="ECO:0007669"/>
    <property type="project" value="TreeGrafter"/>
</dbReference>
<dbReference type="InterPro" id="IPR001647">
    <property type="entry name" value="HTH_TetR"/>
</dbReference>
<feature type="domain" description="HTH tetR-type" evidence="3">
    <location>
        <begin position="13"/>
        <end position="73"/>
    </location>
</feature>
<dbReference type="InterPro" id="IPR039536">
    <property type="entry name" value="TetR_C_Proteobacteria"/>
</dbReference>
<evidence type="ECO:0000313" key="5">
    <source>
        <dbReference type="Proteomes" id="UP000030512"/>
    </source>
</evidence>
<evidence type="ECO:0000256" key="1">
    <source>
        <dbReference type="ARBA" id="ARBA00023125"/>
    </source>
</evidence>
<organism evidence="4 5">
    <name type="scientific">Methylomonas denitrificans</name>
    <dbReference type="NCBI Taxonomy" id="1538553"/>
    <lineage>
        <taxon>Bacteria</taxon>
        <taxon>Pseudomonadati</taxon>
        <taxon>Pseudomonadota</taxon>
        <taxon>Gammaproteobacteria</taxon>
        <taxon>Methylococcales</taxon>
        <taxon>Methylococcaceae</taxon>
        <taxon>Methylomonas</taxon>
    </lineage>
</organism>
<dbReference type="RefSeq" id="WP_036278290.1">
    <property type="nucleotide sequence ID" value="NZ_CP014476.1"/>
</dbReference>